<dbReference type="EMBL" id="MZMU01000003">
    <property type="protein sequence ID" value="RXT29336.1"/>
    <property type="molecule type" value="Genomic_DNA"/>
</dbReference>
<dbReference type="RefSeq" id="WP_129418780.1">
    <property type="nucleotide sequence ID" value="NZ_MZMU01000003.1"/>
</dbReference>
<accession>A0A4Q1UBL8</accession>
<proteinExistence type="predicted"/>
<gene>
    <name evidence="1" type="ORF">B5P46_11685</name>
</gene>
<sequence length="188" mass="21523">MTTWLRVKAFDLAQFYLIGGLPPVKRDDGTVLEFVDPDPRRTLKLASIYAKQLLANARSVPSSQAELFHALTIAFHEPVPFPERSLLGEEQRLRQKSAHELLQETISILSTMDQSRSWRPMETAPQDGTVIEACARVEGATAGFPQYIDFIGGRWMAATYERRPVIPWCWRPRDQYWPDERTFQESAA</sequence>
<evidence type="ECO:0000313" key="2">
    <source>
        <dbReference type="Proteomes" id="UP000290767"/>
    </source>
</evidence>
<name>A0A4Q1UBL8_RHILE</name>
<evidence type="ECO:0000313" key="1">
    <source>
        <dbReference type="EMBL" id="RXT29336.1"/>
    </source>
</evidence>
<protein>
    <submittedName>
        <fullName evidence="1">Uncharacterized protein</fullName>
    </submittedName>
</protein>
<dbReference type="AlphaFoldDB" id="A0A4Q1UBL8"/>
<organism evidence="1 2">
    <name type="scientific">Rhizobium leguminosarum</name>
    <dbReference type="NCBI Taxonomy" id="384"/>
    <lineage>
        <taxon>Bacteria</taxon>
        <taxon>Pseudomonadati</taxon>
        <taxon>Pseudomonadota</taxon>
        <taxon>Alphaproteobacteria</taxon>
        <taxon>Hyphomicrobiales</taxon>
        <taxon>Rhizobiaceae</taxon>
        <taxon>Rhizobium/Agrobacterium group</taxon>
        <taxon>Rhizobium</taxon>
    </lineage>
</organism>
<dbReference type="Proteomes" id="UP000290767">
    <property type="component" value="Unassembled WGS sequence"/>
</dbReference>
<comment type="caution">
    <text evidence="1">The sequence shown here is derived from an EMBL/GenBank/DDBJ whole genome shotgun (WGS) entry which is preliminary data.</text>
</comment>
<reference evidence="1 2" key="1">
    <citation type="submission" date="2017-03" db="EMBL/GenBank/DDBJ databases">
        <authorList>
            <person name="Safronova V.I."/>
            <person name="Sazanova A.L."/>
            <person name="Chirak E.R."/>
        </authorList>
    </citation>
    <scope>NUCLEOTIDE SEQUENCE [LARGE SCALE GENOMIC DNA]</scope>
    <source>
        <strain evidence="1 2">Tri-43</strain>
    </source>
</reference>